<sequence length="86" mass="8942">MGSVVFSEQLTSPTPKRQKKVCPQDGSSMSLGTGMVSGAKKLSLSGATATADSETAWCEVPFDPSTSYSRGRRVTLGDRGGAAGQW</sequence>
<gene>
    <name evidence="2" type="ORF">I79_002614</name>
</gene>
<feature type="region of interest" description="Disordered" evidence="1">
    <location>
        <begin position="66"/>
        <end position="86"/>
    </location>
</feature>
<dbReference type="Proteomes" id="UP000001075">
    <property type="component" value="Unassembled WGS sequence"/>
</dbReference>
<dbReference type="EMBL" id="JH000062">
    <property type="protein sequence ID" value="EGV97971.1"/>
    <property type="molecule type" value="Genomic_DNA"/>
</dbReference>
<name>G3GXX0_CRIGR</name>
<evidence type="ECO:0000313" key="3">
    <source>
        <dbReference type="Proteomes" id="UP000001075"/>
    </source>
</evidence>
<dbReference type="AlphaFoldDB" id="G3GXX0"/>
<evidence type="ECO:0000256" key="1">
    <source>
        <dbReference type="SAM" id="MobiDB-lite"/>
    </source>
</evidence>
<feature type="compositionally biased region" description="Polar residues" evidence="1">
    <location>
        <begin position="1"/>
        <end position="15"/>
    </location>
</feature>
<evidence type="ECO:0000313" key="2">
    <source>
        <dbReference type="EMBL" id="EGV97971.1"/>
    </source>
</evidence>
<feature type="region of interest" description="Disordered" evidence="1">
    <location>
        <begin position="1"/>
        <end position="34"/>
    </location>
</feature>
<dbReference type="InParanoid" id="G3GXX0"/>
<proteinExistence type="predicted"/>
<accession>G3GXX0</accession>
<protein>
    <submittedName>
        <fullName evidence="2">Uncharacterized protein</fullName>
    </submittedName>
</protein>
<organism evidence="2 3">
    <name type="scientific">Cricetulus griseus</name>
    <name type="common">Chinese hamster</name>
    <name type="synonym">Cricetulus barabensis griseus</name>
    <dbReference type="NCBI Taxonomy" id="10029"/>
    <lineage>
        <taxon>Eukaryota</taxon>
        <taxon>Metazoa</taxon>
        <taxon>Chordata</taxon>
        <taxon>Craniata</taxon>
        <taxon>Vertebrata</taxon>
        <taxon>Euteleostomi</taxon>
        <taxon>Mammalia</taxon>
        <taxon>Eutheria</taxon>
        <taxon>Euarchontoglires</taxon>
        <taxon>Glires</taxon>
        <taxon>Rodentia</taxon>
        <taxon>Myomorpha</taxon>
        <taxon>Muroidea</taxon>
        <taxon>Cricetidae</taxon>
        <taxon>Cricetinae</taxon>
        <taxon>Cricetulus</taxon>
    </lineage>
</organism>
<reference evidence="3" key="1">
    <citation type="journal article" date="2011" name="Nat. Biotechnol.">
        <title>The genomic sequence of the Chinese hamster ovary (CHO)-K1 cell line.</title>
        <authorList>
            <person name="Xu X."/>
            <person name="Nagarajan H."/>
            <person name="Lewis N.E."/>
            <person name="Pan S."/>
            <person name="Cai Z."/>
            <person name="Liu X."/>
            <person name="Chen W."/>
            <person name="Xie M."/>
            <person name="Wang W."/>
            <person name="Hammond S."/>
            <person name="Andersen M.R."/>
            <person name="Neff N."/>
            <person name="Passarelli B."/>
            <person name="Koh W."/>
            <person name="Fan H.C."/>
            <person name="Wang J."/>
            <person name="Gui Y."/>
            <person name="Lee K.H."/>
            <person name="Betenbaugh M.J."/>
            <person name="Quake S.R."/>
            <person name="Famili I."/>
            <person name="Palsson B.O."/>
            <person name="Wang J."/>
        </authorList>
    </citation>
    <scope>NUCLEOTIDE SEQUENCE [LARGE SCALE GENOMIC DNA]</scope>
    <source>
        <strain evidence="3">CHO K1 cell line</strain>
    </source>
</reference>